<reference evidence="12" key="1">
    <citation type="submission" date="2025-08" db="UniProtKB">
        <authorList>
            <consortium name="RefSeq"/>
        </authorList>
    </citation>
    <scope>IDENTIFICATION</scope>
</reference>
<dbReference type="RefSeq" id="XP_024224406.1">
    <property type="nucleotide sequence ID" value="XM_024368638.2"/>
</dbReference>
<evidence type="ECO:0000256" key="3">
    <source>
        <dbReference type="ARBA" id="ARBA00022692"/>
    </source>
</evidence>
<dbReference type="SUPFAM" id="SSF81321">
    <property type="entry name" value="Family A G protein-coupled receptor-like"/>
    <property type="match status" value="1"/>
</dbReference>
<dbReference type="Proteomes" id="UP000515180">
    <property type="component" value="Unplaced"/>
</dbReference>
<dbReference type="CDD" id="cd00637">
    <property type="entry name" value="7tm_classA_rhodopsin-like"/>
    <property type="match status" value="1"/>
</dbReference>
<keyword evidence="7" id="KW-0675">Receptor</keyword>
<keyword evidence="5" id="KW-0297">G-protein coupled receptor</keyword>
<dbReference type="KEGG" id="bim:112213082"/>
<dbReference type="GO" id="GO:0016020">
    <property type="term" value="C:membrane"/>
    <property type="evidence" value="ECO:0007669"/>
    <property type="project" value="UniProtKB-SubCell"/>
</dbReference>
<dbReference type="AlphaFoldDB" id="A0A6P6FCG9"/>
<dbReference type="GeneID" id="112213082"/>
<feature type="transmembrane region" description="Helical" evidence="9">
    <location>
        <begin position="156"/>
        <end position="177"/>
    </location>
</feature>
<evidence type="ECO:0000256" key="4">
    <source>
        <dbReference type="ARBA" id="ARBA00022989"/>
    </source>
</evidence>
<feature type="transmembrane region" description="Helical" evidence="9">
    <location>
        <begin position="229"/>
        <end position="249"/>
    </location>
</feature>
<comment type="subcellular location">
    <subcellularLocation>
        <location evidence="1">Membrane</location>
        <topology evidence="1">Multi-pass membrane protein</topology>
    </subcellularLocation>
</comment>
<dbReference type="PANTHER" id="PTHR24243">
    <property type="entry name" value="G-PROTEIN COUPLED RECEPTOR"/>
    <property type="match status" value="1"/>
</dbReference>
<evidence type="ECO:0000256" key="7">
    <source>
        <dbReference type="ARBA" id="ARBA00023170"/>
    </source>
</evidence>
<keyword evidence="3 9" id="KW-0812">Transmembrane</keyword>
<protein>
    <submittedName>
        <fullName evidence="12">Uncharacterized protein LOC112213082</fullName>
    </submittedName>
</protein>
<feature type="transmembrane region" description="Helical" evidence="9">
    <location>
        <begin position="113"/>
        <end position="135"/>
    </location>
</feature>
<sequence>METPNLSHFLNVEVIPVMTTKSPRGSPTKINVITLSIPLSDARLINLILLILGTSLNFLIILVIVSKSSTRTSSNFYIISFACSNMVILIEPLEEVLKWFFDINMKLNMDYVLMISFDVSIITFSVLVFMLYISIFQDHVYFGHVVLKKKNAIKGIVLIWCSCIISLAIGLHIYDFFEEDMADIYVCFTFMFITMPLIASIALGSLIIYELYILRKIEGWWRMKKLKHYIMLVVIGVAFLLIRTPYRLARAINFLLPKASCCTDDKREGLYFMAKTYPTIFSLIYIVLSNEFHEIFEAIRKSRWHKSSRETIHQVVA</sequence>
<comment type="similarity">
    <text evidence="2">Belongs to the G-protein coupled receptor 1 family.</text>
</comment>
<gene>
    <name evidence="12" type="primary">LOC112213082</name>
</gene>
<feature type="transmembrane region" description="Helical" evidence="9">
    <location>
        <begin position="76"/>
        <end position="93"/>
    </location>
</feature>
<accession>A0A6P6FCG9</accession>
<name>A0A6P6FCG9_BOMIM</name>
<evidence type="ECO:0000256" key="9">
    <source>
        <dbReference type="SAM" id="Phobius"/>
    </source>
</evidence>
<dbReference type="GO" id="GO:0004930">
    <property type="term" value="F:G protein-coupled receptor activity"/>
    <property type="evidence" value="ECO:0007669"/>
    <property type="project" value="UniProtKB-KW"/>
</dbReference>
<evidence type="ECO:0000256" key="8">
    <source>
        <dbReference type="ARBA" id="ARBA00023224"/>
    </source>
</evidence>
<evidence type="ECO:0000259" key="10">
    <source>
        <dbReference type="PROSITE" id="PS50262"/>
    </source>
</evidence>
<evidence type="ECO:0000313" key="11">
    <source>
        <dbReference type="Proteomes" id="UP000515180"/>
    </source>
</evidence>
<dbReference type="PANTHER" id="PTHR24243:SF208">
    <property type="entry name" value="PYROKININ-1 RECEPTOR"/>
    <property type="match status" value="1"/>
</dbReference>
<proteinExistence type="inferred from homology"/>
<keyword evidence="4 9" id="KW-1133">Transmembrane helix</keyword>
<evidence type="ECO:0000256" key="6">
    <source>
        <dbReference type="ARBA" id="ARBA00023136"/>
    </source>
</evidence>
<feature type="domain" description="G-protein coupled receptors family 1 profile" evidence="10">
    <location>
        <begin position="56"/>
        <end position="289"/>
    </location>
</feature>
<keyword evidence="8" id="KW-0807">Transducer</keyword>
<dbReference type="InterPro" id="IPR000276">
    <property type="entry name" value="GPCR_Rhodpsn"/>
</dbReference>
<evidence type="ECO:0000256" key="5">
    <source>
        <dbReference type="ARBA" id="ARBA00023040"/>
    </source>
</evidence>
<feature type="transmembrane region" description="Helical" evidence="9">
    <location>
        <begin position="44"/>
        <end position="64"/>
    </location>
</feature>
<dbReference type="PRINTS" id="PR00237">
    <property type="entry name" value="GPCRRHODOPSN"/>
</dbReference>
<keyword evidence="11" id="KW-1185">Reference proteome</keyword>
<dbReference type="PROSITE" id="PS50262">
    <property type="entry name" value="G_PROTEIN_RECEP_F1_2"/>
    <property type="match status" value="1"/>
</dbReference>
<feature type="transmembrane region" description="Helical" evidence="9">
    <location>
        <begin position="183"/>
        <end position="209"/>
    </location>
</feature>
<evidence type="ECO:0000256" key="1">
    <source>
        <dbReference type="ARBA" id="ARBA00004141"/>
    </source>
</evidence>
<organism evidence="11 12">
    <name type="scientific">Bombus impatiens</name>
    <name type="common">Bumblebee</name>
    <dbReference type="NCBI Taxonomy" id="132113"/>
    <lineage>
        <taxon>Eukaryota</taxon>
        <taxon>Metazoa</taxon>
        <taxon>Ecdysozoa</taxon>
        <taxon>Arthropoda</taxon>
        <taxon>Hexapoda</taxon>
        <taxon>Insecta</taxon>
        <taxon>Pterygota</taxon>
        <taxon>Neoptera</taxon>
        <taxon>Endopterygota</taxon>
        <taxon>Hymenoptera</taxon>
        <taxon>Apocrita</taxon>
        <taxon>Aculeata</taxon>
        <taxon>Apoidea</taxon>
        <taxon>Anthophila</taxon>
        <taxon>Apidae</taxon>
        <taxon>Bombus</taxon>
        <taxon>Pyrobombus</taxon>
    </lineage>
</organism>
<evidence type="ECO:0000313" key="12">
    <source>
        <dbReference type="RefSeq" id="XP_024224406.1"/>
    </source>
</evidence>
<dbReference type="Gene3D" id="1.20.1070.10">
    <property type="entry name" value="Rhodopsin 7-helix transmembrane proteins"/>
    <property type="match status" value="1"/>
</dbReference>
<evidence type="ECO:0000256" key="2">
    <source>
        <dbReference type="ARBA" id="ARBA00010663"/>
    </source>
</evidence>
<dbReference type="OrthoDB" id="7701452at2759"/>
<dbReference type="InterPro" id="IPR017452">
    <property type="entry name" value="GPCR_Rhodpsn_7TM"/>
</dbReference>
<keyword evidence="6 9" id="KW-0472">Membrane</keyword>